<dbReference type="EMBL" id="CANHGI010000002">
    <property type="protein sequence ID" value="CAI5442422.1"/>
    <property type="molecule type" value="Genomic_DNA"/>
</dbReference>
<comment type="caution">
    <text evidence="2">The sequence shown here is derived from an EMBL/GenBank/DDBJ whole genome shotgun (WGS) entry which is preliminary data.</text>
</comment>
<organism evidence="2 3">
    <name type="scientific">Caenorhabditis angaria</name>
    <dbReference type="NCBI Taxonomy" id="860376"/>
    <lineage>
        <taxon>Eukaryota</taxon>
        <taxon>Metazoa</taxon>
        <taxon>Ecdysozoa</taxon>
        <taxon>Nematoda</taxon>
        <taxon>Chromadorea</taxon>
        <taxon>Rhabditida</taxon>
        <taxon>Rhabditina</taxon>
        <taxon>Rhabditomorpha</taxon>
        <taxon>Rhabditoidea</taxon>
        <taxon>Rhabditidae</taxon>
        <taxon>Peloderinae</taxon>
        <taxon>Caenorhabditis</taxon>
    </lineage>
</organism>
<dbReference type="AlphaFoldDB" id="A0A9P1IFS6"/>
<protein>
    <recommendedName>
        <fullName evidence="1">F-box domain-containing protein</fullName>
    </recommendedName>
</protein>
<reference evidence="2" key="1">
    <citation type="submission" date="2022-11" db="EMBL/GenBank/DDBJ databases">
        <authorList>
            <person name="Kikuchi T."/>
        </authorList>
    </citation>
    <scope>NUCLEOTIDE SEQUENCE</scope>
    <source>
        <strain evidence="2">PS1010</strain>
    </source>
</reference>
<dbReference type="Proteomes" id="UP001152747">
    <property type="component" value="Unassembled WGS sequence"/>
</dbReference>
<keyword evidence="3" id="KW-1185">Reference proteome</keyword>
<sequence>MSRFRCKCPHLPIIREDFQNLENLPDLPDELIEHILGMVSPTEIVAYGWDRVSQSVSSIIHRSICSKTYFCATHDPIWRLYCATIGSFDGASQKFDKLLVLLIKKYLCQVEHLSLPVTLFSHIQHLLIKHSYLAATSGTSCAFRFPQPGVALTHLSKITIQIGGDCGSLTLSHNFENLRTSSSMCKTLSEINLDILLSDKEDVTCAGFREILRFLKEVSCNSTLWNIRLCDDTTAGQGWSGPANLNRYRNKMFICYVRTMLELSLQINRLDLIDKRKASPYMLVMAHRRTIYMFPEFKKCHQLMVCYDIGLIAPTFSHENDRFDDLVLFEVDESHVLYKSDLLEYLKTAHQLRDVRVVVPATWSSRVLRCTQGCFSNPDYACFRADGWYNVPSKLPLAHFEIIDATKNNEEQIICI</sequence>
<proteinExistence type="predicted"/>
<evidence type="ECO:0000259" key="1">
    <source>
        <dbReference type="PROSITE" id="PS50181"/>
    </source>
</evidence>
<name>A0A9P1IFS6_9PELO</name>
<dbReference type="OrthoDB" id="5830826at2759"/>
<dbReference type="InterPro" id="IPR001810">
    <property type="entry name" value="F-box_dom"/>
</dbReference>
<accession>A0A9P1IFS6</accession>
<evidence type="ECO:0000313" key="2">
    <source>
        <dbReference type="EMBL" id="CAI5442422.1"/>
    </source>
</evidence>
<feature type="domain" description="F-box" evidence="1">
    <location>
        <begin position="21"/>
        <end position="81"/>
    </location>
</feature>
<evidence type="ECO:0000313" key="3">
    <source>
        <dbReference type="Proteomes" id="UP001152747"/>
    </source>
</evidence>
<gene>
    <name evidence="2" type="ORF">CAMP_LOCUS5059</name>
</gene>
<dbReference type="PROSITE" id="PS50181">
    <property type="entry name" value="FBOX"/>
    <property type="match status" value="1"/>
</dbReference>